<dbReference type="PANTHER" id="PTHR43046">
    <property type="entry name" value="GDP-MANNOSE MANNOSYL HYDROLASE"/>
    <property type="match status" value="1"/>
</dbReference>
<dbReference type="EMBL" id="WKRD01000011">
    <property type="protein sequence ID" value="MSC58363.1"/>
    <property type="molecule type" value="Genomic_DNA"/>
</dbReference>
<organism evidence="4 5">
    <name type="scientific">Lachnospira eligens</name>
    <dbReference type="NCBI Taxonomy" id="39485"/>
    <lineage>
        <taxon>Bacteria</taxon>
        <taxon>Bacillati</taxon>
        <taxon>Bacillota</taxon>
        <taxon>Clostridia</taxon>
        <taxon>Lachnospirales</taxon>
        <taxon>Lachnospiraceae</taxon>
        <taxon>Lachnospira</taxon>
    </lineage>
</organism>
<dbReference type="AlphaFoldDB" id="A0A7C9H4D9"/>
<proteinExistence type="predicted"/>
<dbReference type="InterPro" id="IPR000086">
    <property type="entry name" value="NUDIX_hydrolase_dom"/>
</dbReference>
<feature type="domain" description="Nudix hydrolase" evidence="3">
    <location>
        <begin position="1"/>
        <end position="147"/>
    </location>
</feature>
<gene>
    <name evidence="4" type="ORF">GKE48_13055</name>
</gene>
<evidence type="ECO:0000256" key="1">
    <source>
        <dbReference type="ARBA" id="ARBA00001946"/>
    </source>
</evidence>
<comment type="cofactor">
    <cofactor evidence="1">
        <name>Mg(2+)</name>
        <dbReference type="ChEBI" id="CHEBI:18420"/>
    </cofactor>
</comment>
<reference evidence="4 5" key="1">
    <citation type="journal article" date="2019" name="Nat. Med.">
        <title>A library of human gut bacterial isolates paired with longitudinal multiomics data enables mechanistic microbiome research.</title>
        <authorList>
            <person name="Poyet M."/>
            <person name="Groussin M."/>
            <person name="Gibbons S.M."/>
            <person name="Avila-Pacheco J."/>
            <person name="Jiang X."/>
            <person name="Kearney S.M."/>
            <person name="Perrotta A.R."/>
            <person name="Berdy B."/>
            <person name="Zhao S."/>
            <person name="Lieberman T.D."/>
            <person name="Swanson P.K."/>
            <person name="Smith M."/>
            <person name="Roesemann S."/>
            <person name="Alexander J.E."/>
            <person name="Rich S.A."/>
            <person name="Livny J."/>
            <person name="Vlamakis H."/>
            <person name="Clish C."/>
            <person name="Bullock K."/>
            <person name="Deik A."/>
            <person name="Scott J."/>
            <person name="Pierce K.A."/>
            <person name="Xavier R.J."/>
            <person name="Alm E.J."/>
        </authorList>
    </citation>
    <scope>NUCLEOTIDE SEQUENCE [LARGE SCALE GENOMIC DNA]</scope>
    <source>
        <strain evidence="4 5">BIOML-A1</strain>
    </source>
</reference>
<evidence type="ECO:0000313" key="4">
    <source>
        <dbReference type="EMBL" id="MSC58363.1"/>
    </source>
</evidence>
<evidence type="ECO:0000259" key="3">
    <source>
        <dbReference type="PROSITE" id="PS51462"/>
    </source>
</evidence>
<dbReference type="PANTHER" id="PTHR43046:SF14">
    <property type="entry name" value="MUTT_NUDIX FAMILY PROTEIN"/>
    <property type="match status" value="1"/>
</dbReference>
<accession>A0A7C9H4D9</accession>
<sequence>MDILFKNDDFVFSYRVGGILKHNGKILLQRPKNDDYAIIGGHVAAMETSMETLKREFEEELHAKIEVDNLLAIGEIYFPWGKRPCHQICLYYNVHLMDDNIPLDRVFHGYDELDNERIDLDFCWVPLEDLKKGTKVYPLELIPYILEPGKEIVHFVSKQI</sequence>
<dbReference type="Pfam" id="PF00293">
    <property type="entry name" value="NUDIX"/>
    <property type="match status" value="1"/>
</dbReference>
<dbReference type="PROSITE" id="PS00893">
    <property type="entry name" value="NUDIX_BOX"/>
    <property type="match status" value="1"/>
</dbReference>
<dbReference type="InterPro" id="IPR015797">
    <property type="entry name" value="NUDIX_hydrolase-like_dom_sf"/>
</dbReference>
<evidence type="ECO:0000256" key="2">
    <source>
        <dbReference type="ARBA" id="ARBA00022801"/>
    </source>
</evidence>
<protein>
    <submittedName>
        <fullName evidence="4">NUDIX domain-containing protein</fullName>
    </submittedName>
</protein>
<dbReference type="GO" id="GO:0016787">
    <property type="term" value="F:hydrolase activity"/>
    <property type="evidence" value="ECO:0007669"/>
    <property type="project" value="UniProtKB-KW"/>
</dbReference>
<dbReference type="Gene3D" id="3.90.79.10">
    <property type="entry name" value="Nucleoside Triphosphate Pyrophosphohydrolase"/>
    <property type="match status" value="1"/>
</dbReference>
<comment type="caution">
    <text evidence="4">The sequence shown here is derived from an EMBL/GenBank/DDBJ whole genome shotgun (WGS) entry which is preliminary data.</text>
</comment>
<dbReference type="PROSITE" id="PS51462">
    <property type="entry name" value="NUDIX"/>
    <property type="match status" value="1"/>
</dbReference>
<name>A0A7C9H4D9_9FIRM</name>
<dbReference type="RefSeq" id="WP_330583142.1">
    <property type="nucleotide sequence ID" value="NZ_WKRD01000011.1"/>
</dbReference>
<dbReference type="InterPro" id="IPR020084">
    <property type="entry name" value="NUDIX_hydrolase_CS"/>
</dbReference>
<evidence type="ECO:0000313" key="5">
    <source>
        <dbReference type="Proteomes" id="UP000481964"/>
    </source>
</evidence>
<dbReference type="CDD" id="cd04688">
    <property type="entry name" value="NUDIX_Hydrolase"/>
    <property type="match status" value="1"/>
</dbReference>
<dbReference type="Proteomes" id="UP000481964">
    <property type="component" value="Unassembled WGS sequence"/>
</dbReference>
<keyword evidence="2" id="KW-0378">Hydrolase</keyword>
<dbReference type="SUPFAM" id="SSF55811">
    <property type="entry name" value="Nudix"/>
    <property type="match status" value="1"/>
</dbReference>